<dbReference type="Proteomes" id="UP000279760">
    <property type="component" value="Chromosome 2"/>
</dbReference>
<evidence type="ECO:0000259" key="20">
    <source>
        <dbReference type="PROSITE" id="PS51383"/>
    </source>
</evidence>
<protein>
    <recommendedName>
        <fullName evidence="19">Bifunctional NAD(P)H-hydrate repair enzyme</fullName>
    </recommendedName>
    <alternativeName>
        <fullName evidence="19">Nicotinamide nucleotide repair protein</fullName>
    </alternativeName>
    <domain>
        <recommendedName>
            <fullName evidence="19">ADP-dependent (S)-NAD(P)H-hydrate dehydratase</fullName>
            <ecNumber evidence="19">4.2.1.136</ecNumber>
        </recommendedName>
        <alternativeName>
            <fullName evidence="19">ADP-dependent NAD(P)HX dehydratase</fullName>
        </alternativeName>
    </domain>
    <domain>
        <recommendedName>
            <fullName evidence="19">NAD(P)H-hydrate epimerase</fullName>
            <ecNumber evidence="19">5.1.99.6</ecNumber>
        </recommendedName>
    </domain>
</protein>
<feature type="binding site" evidence="18">
    <location>
        <position position="148"/>
    </location>
    <ligand>
        <name>(6S)-NADPHX</name>
        <dbReference type="ChEBI" id="CHEBI:64076"/>
    </ligand>
</feature>
<keyword evidence="7 17" id="KW-0067">ATP-binding</keyword>
<evidence type="ECO:0000313" key="22">
    <source>
        <dbReference type="EMBL" id="AYV24667.1"/>
    </source>
</evidence>
<feature type="binding site" evidence="18">
    <location>
        <begin position="137"/>
        <end position="143"/>
    </location>
    <ligand>
        <name>(6S)-NADPHX</name>
        <dbReference type="ChEBI" id="CHEBI:64076"/>
    </ligand>
</feature>
<dbReference type="GO" id="GO:0046496">
    <property type="term" value="P:nicotinamide nucleotide metabolic process"/>
    <property type="evidence" value="ECO:0007669"/>
    <property type="project" value="UniProtKB-UniRule"/>
</dbReference>
<evidence type="ECO:0000256" key="18">
    <source>
        <dbReference type="HAMAP-Rule" id="MF_01966"/>
    </source>
</evidence>
<dbReference type="EMBL" id="CP033578">
    <property type="protein sequence ID" value="AYV24667.1"/>
    <property type="molecule type" value="Genomic_DNA"/>
</dbReference>
<evidence type="ECO:0000256" key="19">
    <source>
        <dbReference type="PIRNR" id="PIRNR017184"/>
    </source>
</evidence>
<dbReference type="Pfam" id="PF01256">
    <property type="entry name" value="Carb_kinase"/>
    <property type="match status" value="1"/>
</dbReference>
<dbReference type="PROSITE" id="PS51383">
    <property type="entry name" value="YJEF_C_3"/>
    <property type="match status" value="1"/>
</dbReference>
<feature type="binding site" evidence="17">
    <location>
        <position position="380"/>
    </location>
    <ligand>
        <name>(6S)-NADPHX</name>
        <dbReference type="ChEBI" id="CHEBI:64076"/>
    </ligand>
</feature>
<feature type="binding site" evidence="17">
    <location>
        <position position="445"/>
    </location>
    <ligand>
        <name>AMP</name>
        <dbReference type="ChEBI" id="CHEBI:456215"/>
    </ligand>
</feature>
<keyword evidence="9 18" id="KW-0630">Potassium</keyword>
<keyword evidence="5 18" id="KW-0479">Metal-binding</keyword>
<dbReference type="SUPFAM" id="SSF64153">
    <property type="entry name" value="YjeF N-terminal domain-like"/>
    <property type="match status" value="1"/>
</dbReference>
<evidence type="ECO:0000256" key="16">
    <source>
        <dbReference type="ARBA" id="ARBA00049209"/>
    </source>
</evidence>
<evidence type="ECO:0000259" key="21">
    <source>
        <dbReference type="PROSITE" id="PS51385"/>
    </source>
</evidence>
<dbReference type="NCBIfam" id="TIGR00197">
    <property type="entry name" value="yjeF_nterm"/>
    <property type="match status" value="1"/>
</dbReference>
<evidence type="ECO:0000256" key="9">
    <source>
        <dbReference type="ARBA" id="ARBA00022958"/>
    </source>
</evidence>
<feature type="binding site" evidence="17">
    <location>
        <position position="446"/>
    </location>
    <ligand>
        <name>(6S)-NADPHX</name>
        <dbReference type="ChEBI" id="CHEBI:64076"/>
    </ligand>
</feature>
<name>A0A3G4VIL4_9VIBR</name>
<dbReference type="GO" id="GO:0052856">
    <property type="term" value="F:NAD(P)HX epimerase activity"/>
    <property type="evidence" value="ECO:0007669"/>
    <property type="project" value="UniProtKB-UniRule"/>
</dbReference>
<dbReference type="SUPFAM" id="SSF53613">
    <property type="entry name" value="Ribokinase-like"/>
    <property type="match status" value="1"/>
</dbReference>
<evidence type="ECO:0000256" key="12">
    <source>
        <dbReference type="ARBA" id="ARBA00023239"/>
    </source>
</evidence>
<comment type="cofactor">
    <cofactor evidence="18 19">
        <name>K(+)</name>
        <dbReference type="ChEBI" id="CHEBI:29103"/>
    </cofactor>
    <text evidence="18 19">Binds 1 potassium ion per subunit.</text>
</comment>
<feature type="domain" description="YjeF N-terminal" evidence="21">
    <location>
        <begin position="21"/>
        <end position="223"/>
    </location>
</feature>
<comment type="catalytic activity">
    <reaction evidence="15 17 19">
        <text>(6S)-NADHX + ADP = AMP + phosphate + NADH + H(+)</text>
        <dbReference type="Rhea" id="RHEA:32223"/>
        <dbReference type="ChEBI" id="CHEBI:15378"/>
        <dbReference type="ChEBI" id="CHEBI:43474"/>
        <dbReference type="ChEBI" id="CHEBI:57945"/>
        <dbReference type="ChEBI" id="CHEBI:64074"/>
        <dbReference type="ChEBI" id="CHEBI:456215"/>
        <dbReference type="ChEBI" id="CHEBI:456216"/>
        <dbReference type="EC" id="4.2.1.136"/>
    </reaction>
</comment>
<reference evidence="22 23" key="1">
    <citation type="submission" date="2018-11" db="EMBL/GenBank/DDBJ databases">
        <title>Complete Genome Sequence of Vbrio mediterranei 117-T6: a Potential Pathogen Bacteria Isolated from the Conchocelis of Pyropia.</title>
        <authorList>
            <person name="Liu Q."/>
        </authorList>
    </citation>
    <scope>NUCLEOTIDE SEQUENCE [LARGE SCALE GENOMIC DNA]</scope>
    <source>
        <strain evidence="22 23">117-T6</strain>
    </source>
</reference>
<evidence type="ECO:0000313" key="23">
    <source>
        <dbReference type="Proteomes" id="UP000279760"/>
    </source>
</evidence>
<comment type="similarity">
    <text evidence="4 19">In the C-terminal section; belongs to the NnrD/CARKD family.</text>
</comment>
<feature type="binding site" evidence="18">
    <location>
        <begin position="69"/>
        <end position="73"/>
    </location>
    <ligand>
        <name>(6S)-NADPHX</name>
        <dbReference type="ChEBI" id="CHEBI:64076"/>
    </ligand>
</feature>
<comment type="function">
    <text evidence="17">Catalyzes the dehydration of the S-form of NAD(P)HX at the expense of ADP, which is converted to AMP. Together with NAD(P)HX epimerase, which catalyzes the epimerization of the S- and R-forms, the enzyme allows the repair of both epimers of NAD(P)HX, a damaged form of NAD(P)H that is a result of enzymatic or heat-dependent hydration.</text>
</comment>
<proteinExistence type="inferred from homology"/>
<evidence type="ECO:0000256" key="6">
    <source>
        <dbReference type="ARBA" id="ARBA00022741"/>
    </source>
</evidence>
<dbReference type="HAMAP" id="MF_01966">
    <property type="entry name" value="NADHX_epimerase"/>
    <property type="match status" value="1"/>
</dbReference>
<dbReference type="EC" id="4.2.1.136" evidence="19"/>
<comment type="similarity">
    <text evidence="17">Belongs to the NnrD/CARKD family.</text>
</comment>
<dbReference type="PROSITE" id="PS51385">
    <property type="entry name" value="YJEF_N"/>
    <property type="match status" value="1"/>
</dbReference>
<feature type="binding site" evidence="18">
    <location>
        <position position="70"/>
    </location>
    <ligand>
        <name>K(+)</name>
        <dbReference type="ChEBI" id="CHEBI:29103"/>
    </ligand>
</feature>
<feature type="binding site" evidence="17">
    <location>
        <begin position="417"/>
        <end position="421"/>
    </location>
    <ligand>
        <name>AMP</name>
        <dbReference type="ChEBI" id="CHEBI:456215"/>
    </ligand>
</feature>
<evidence type="ECO:0000256" key="3">
    <source>
        <dbReference type="ARBA" id="ARBA00006001"/>
    </source>
</evidence>
<evidence type="ECO:0000256" key="7">
    <source>
        <dbReference type="ARBA" id="ARBA00022840"/>
    </source>
</evidence>
<comment type="subunit">
    <text evidence="17">Homotetramer.</text>
</comment>
<dbReference type="InterPro" id="IPR030677">
    <property type="entry name" value="Nnr"/>
</dbReference>
<feature type="binding site" evidence="18">
    <location>
        <position position="133"/>
    </location>
    <ligand>
        <name>K(+)</name>
        <dbReference type="ChEBI" id="CHEBI:29103"/>
    </ligand>
</feature>
<evidence type="ECO:0000256" key="13">
    <source>
        <dbReference type="ARBA" id="ARBA00023268"/>
    </source>
</evidence>
<evidence type="ECO:0000256" key="8">
    <source>
        <dbReference type="ARBA" id="ARBA00022857"/>
    </source>
</evidence>
<dbReference type="RefSeq" id="WP_062461470.1">
    <property type="nucleotide sequence ID" value="NZ_CP033578.1"/>
</dbReference>
<dbReference type="PANTHER" id="PTHR12592">
    <property type="entry name" value="ATP-DEPENDENT (S)-NAD(P)H-HYDRATE DEHYDRATASE FAMILY MEMBER"/>
    <property type="match status" value="1"/>
</dbReference>
<accession>A0A3G4VIL4</accession>
<gene>
    <name evidence="18" type="primary">nnrE</name>
    <name evidence="17" type="synonym">nnrD</name>
    <name evidence="22" type="ORF">ECB94_25855</name>
</gene>
<feature type="binding site" evidence="18">
    <location>
        <position position="166"/>
    </location>
    <ligand>
        <name>(6S)-NADPHX</name>
        <dbReference type="ChEBI" id="CHEBI:64076"/>
    </ligand>
</feature>
<keyword evidence="13" id="KW-0511">Multifunctional enzyme</keyword>
<keyword evidence="11 18" id="KW-0413">Isomerase</keyword>
<keyword evidence="10 17" id="KW-0520">NAD</keyword>
<comment type="function">
    <text evidence="14 19">Bifunctional enzyme that catalyzes the epimerization of the S- and R-forms of NAD(P)HX and the dehydration of the S-form of NAD(P)HX at the expense of ADP, which is converted to AMP. This allows the repair of both epimers of NAD(P)HX, a damaged form of NAD(P)H that is a result of enzymatic or heat-dependent hydration.</text>
</comment>
<dbReference type="CDD" id="cd01171">
    <property type="entry name" value="YXKO-related"/>
    <property type="match status" value="1"/>
</dbReference>
<dbReference type="AlphaFoldDB" id="A0A3G4VIL4"/>
<dbReference type="GO" id="GO:0052855">
    <property type="term" value="F:ADP-dependent NAD(P)H-hydrate dehydratase activity"/>
    <property type="evidence" value="ECO:0007669"/>
    <property type="project" value="UniProtKB-UniRule"/>
</dbReference>
<evidence type="ECO:0000256" key="5">
    <source>
        <dbReference type="ARBA" id="ARBA00022723"/>
    </source>
</evidence>
<dbReference type="InterPro" id="IPR036652">
    <property type="entry name" value="YjeF_N_dom_sf"/>
</dbReference>
<dbReference type="InterPro" id="IPR004443">
    <property type="entry name" value="YjeF_N_dom"/>
</dbReference>
<dbReference type="EC" id="5.1.99.6" evidence="19"/>
<keyword evidence="8 17" id="KW-0521">NADP</keyword>
<evidence type="ECO:0000256" key="11">
    <source>
        <dbReference type="ARBA" id="ARBA00023235"/>
    </source>
</evidence>
<comment type="cofactor">
    <cofactor evidence="17">
        <name>Mg(2+)</name>
        <dbReference type="ChEBI" id="CHEBI:18420"/>
    </cofactor>
</comment>
<dbReference type="Gene3D" id="3.40.1190.20">
    <property type="match status" value="1"/>
</dbReference>
<dbReference type="Gene3D" id="3.40.50.10260">
    <property type="entry name" value="YjeF N-terminal domain"/>
    <property type="match status" value="1"/>
</dbReference>
<feature type="binding site" evidence="18">
    <location>
        <position position="169"/>
    </location>
    <ligand>
        <name>K(+)</name>
        <dbReference type="ChEBI" id="CHEBI:29103"/>
    </ligand>
</feature>
<dbReference type="InterPro" id="IPR000631">
    <property type="entry name" value="CARKD"/>
</dbReference>
<feature type="domain" description="YjeF C-terminal" evidence="20">
    <location>
        <begin position="232"/>
        <end position="505"/>
    </location>
</feature>
<evidence type="ECO:0000256" key="1">
    <source>
        <dbReference type="ARBA" id="ARBA00000013"/>
    </source>
</evidence>
<comment type="similarity">
    <text evidence="18">Belongs to the NnrE/AIBP family.</text>
</comment>
<comment type="catalytic activity">
    <reaction evidence="16 17 19">
        <text>(6S)-NADPHX + ADP = AMP + phosphate + NADPH + H(+)</text>
        <dbReference type="Rhea" id="RHEA:32235"/>
        <dbReference type="ChEBI" id="CHEBI:15378"/>
        <dbReference type="ChEBI" id="CHEBI:43474"/>
        <dbReference type="ChEBI" id="CHEBI:57783"/>
        <dbReference type="ChEBI" id="CHEBI:64076"/>
        <dbReference type="ChEBI" id="CHEBI:456215"/>
        <dbReference type="ChEBI" id="CHEBI:456216"/>
        <dbReference type="EC" id="4.2.1.136"/>
    </reaction>
</comment>
<comment type="function">
    <text evidence="18">Catalyzes the epimerization of the S- and R-forms of NAD(P)HX, a damaged form of NAD(P)H that is a result of enzymatic or heat-dependent hydration. This is a prerequisite for the S-specific NAD(P)H-hydrate dehydratase to allow the repair of both epimers of NAD(P)HX.</text>
</comment>
<sequence>MISSNQNITSLPESLFTSQQVREGEKIVAQQLGIEMYTLMQQAGASVFELIQTYYSETRKLLVCCGKGNNGGDGYIVAKLSLCAGYDVTVWQIGDSSALKGDALRARDEFLAAGGVIDSPENVVADDIDVIIDALLGTGISGEVRPFYSHVFDRLNQSSKPIISIDTPSGLDTDTGVVLGNAIKADRTVTFIGVKQGLVTGRARAFTGHLHFAGLGVDREFAQQNKANVVLTNNHWMSYLPQRAKDSHKGTHGKLLVVGANNGMSGAAYLASAACLRAGGGLCAVLTHEASVTPIRTLLPEAMIDACTTQSLTERVNWSSAIAIGVGLGRTAWSARVFDQTLKLAMSLDLPVVIDADGLYWLNQIQSDTAVLKNHIITPHPGEAAQLLNCRISDIEKDRFQAIRALQKTYGGVVVLKGAGTLIYDGQSMVVCHAGNPGMSSGGMGDLLTGTILALLGQGKNNMQSATLGTLIHSLAADQESKEHGEVGMLASDLLPQIRLVRNHDNYVSS</sequence>
<comment type="catalytic activity">
    <reaction evidence="1 18 19">
        <text>(6R)-NADHX = (6S)-NADHX</text>
        <dbReference type="Rhea" id="RHEA:32215"/>
        <dbReference type="ChEBI" id="CHEBI:64074"/>
        <dbReference type="ChEBI" id="CHEBI:64075"/>
        <dbReference type="EC" id="5.1.99.6"/>
    </reaction>
</comment>
<dbReference type="NCBIfam" id="TIGR00196">
    <property type="entry name" value="yjeF_cterm"/>
    <property type="match status" value="1"/>
</dbReference>
<feature type="binding site" evidence="17">
    <location>
        <position position="267"/>
    </location>
    <ligand>
        <name>(6S)-NADPHX</name>
        <dbReference type="ChEBI" id="CHEBI:64076"/>
    </ligand>
</feature>
<dbReference type="GO" id="GO:0046872">
    <property type="term" value="F:metal ion binding"/>
    <property type="evidence" value="ECO:0007669"/>
    <property type="project" value="UniProtKB-UniRule"/>
</dbReference>
<evidence type="ECO:0000256" key="14">
    <source>
        <dbReference type="ARBA" id="ARBA00025153"/>
    </source>
</evidence>
<dbReference type="PIRSF" id="PIRSF017184">
    <property type="entry name" value="Nnr"/>
    <property type="match status" value="1"/>
</dbReference>
<evidence type="ECO:0000256" key="10">
    <source>
        <dbReference type="ARBA" id="ARBA00023027"/>
    </source>
</evidence>
<comment type="similarity">
    <text evidence="3 19">In the N-terminal section; belongs to the NnrE/AIBP family.</text>
</comment>
<keyword evidence="12 17" id="KW-0456">Lyase</keyword>
<feature type="binding site" evidence="17">
    <location>
        <position position="327"/>
    </location>
    <ligand>
        <name>(6S)-NADPHX</name>
        <dbReference type="ChEBI" id="CHEBI:64076"/>
    </ligand>
</feature>
<evidence type="ECO:0000256" key="4">
    <source>
        <dbReference type="ARBA" id="ARBA00009524"/>
    </source>
</evidence>
<evidence type="ECO:0000256" key="17">
    <source>
        <dbReference type="HAMAP-Rule" id="MF_01965"/>
    </source>
</evidence>
<dbReference type="HAMAP" id="MF_01965">
    <property type="entry name" value="NADHX_dehydratase"/>
    <property type="match status" value="1"/>
</dbReference>
<evidence type="ECO:0000256" key="2">
    <source>
        <dbReference type="ARBA" id="ARBA00000909"/>
    </source>
</evidence>
<dbReference type="GO" id="GO:0005524">
    <property type="term" value="F:ATP binding"/>
    <property type="evidence" value="ECO:0007669"/>
    <property type="project" value="UniProtKB-UniRule"/>
</dbReference>
<dbReference type="PANTHER" id="PTHR12592:SF0">
    <property type="entry name" value="ATP-DEPENDENT (S)-NAD(P)H-HYDRATE DEHYDRATASE"/>
    <property type="match status" value="1"/>
</dbReference>
<dbReference type="InterPro" id="IPR029056">
    <property type="entry name" value="Ribokinase-like"/>
</dbReference>
<keyword evidence="6 17" id="KW-0547">Nucleotide-binding</keyword>
<dbReference type="GO" id="GO:0110051">
    <property type="term" value="P:metabolite repair"/>
    <property type="evidence" value="ECO:0007669"/>
    <property type="project" value="TreeGrafter"/>
</dbReference>
<evidence type="ECO:0000256" key="15">
    <source>
        <dbReference type="ARBA" id="ARBA00048238"/>
    </source>
</evidence>
<dbReference type="FunFam" id="3.40.50.10260:FF:000003">
    <property type="entry name" value="Multifunctional fusion protein"/>
    <property type="match status" value="1"/>
</dbReference>
<dbReference type="Pfam" id="PF03853">
    <property type="entry name" value="YjeF_N"/>
    <property type="match status" value="1"/>
</dbReference>
<comment type="catalytic activity">
    <reaction evidence="2 18 19">
        <text>(6R)-NADPHX = (6S)-NADPHX</text>
        <dbReference type="Rhea" id="RHEA:32227"/>
        <dbReference type="ChEBI" id="CHEBI:64076"/>
        <dbReference type="ChEBI" id="CHEBI:64077"/>
        <dbReference type="EC" id="5.1.99.6"/>
    </reaction>
</comment>
<organism evidence="22 23">
    <name type="scientific">Vibrio mediterranei</name>
    <dbReference type="NCBI Taxonomy" id="689"/>
    <lineage>
        <taxon>Bacteria</taxon>
        <taxon>Pseudomonadati</taxon>
        <taxon>Pseudomonadota</taxon>
        <taxon>Gammaproteobacteria</taxon>
        <taxon>Vibrionales</taxon>
        <taxon>Vibrionaceae</taxon>
        <taxon>Vibrio</taxon>
    </lineage>
</organism>